<protein>
    <recommendedName>
        <fullName evidence="4">F-box domain-containing protein</fullName>
    </recommendedName>
</protein>
<gene>
    <name evidence="2" type="ORF">PGQ11_008925</name>
</gene>
<comment type="caution">
    <text evidence="2">The sequence shown here is derived from an EMBL/GenBank/DDBJ whole genome shotgun (WGS) entry which is preliminary data.</text>
</comment>
<keyword evidence="3" id="KW-1185">Reference proteome</keyword>
<dbReference type="EMBL" id="JAPCWZ010000005">
    <property type="protein sequence ID" value="KAK8862690.1"/>
    <property type="molecule type" value="Genomic_DNA"/>
</dbReference>
<evidence type="ECO:0000256" key="1">
    <source>
        <dbReference type="SAM" id="MobiDB-lite"/>
    </source>
</evidence>
<evidence type="ECO:0000313" key="2">
    <source>
        <dbReference type="EMBL" id="KAK8862690.1"/>
    </source>
</evidence>
<feature type="region of interest" description="Disordered" evidence="1">
    <location>
        <begin position="1"/>
        <end position="22"/>
    </location>
</feature>
<accession>A0ABR2IGH7</accession>
<evidence type="ECO:0008006" key="4">
    <source>
        <dbReference type="Google" id="ProtNLM"/>
    </source>
</evidence>
<reference evidence="2 3" key="1">
    <citation type="journal article" date="2024" name="IMA Fungus">
        <title>Apiospora arundinis, a panoply of carbohydrate-active enzymes and secondary metabolites.</title>
        <authorList>
            <person name="Sorensen T."/>
            <person name="Petersen C."/>
            <person name="Muurmann A.T."/>
            <person name="Christiansen J.V."/>
            <person name="Brundto M.L."/>
            <person name="Overgaard C.K."/>
            <person name="Boysen A.T."/>
            <person name="Wollenberg R.D."/>
            <person name="Larsen T.O."/>
            <person name="Sorensen J.L."/>
            <person name="Nielsen K.L."/>
            <person name="Sondergaard T.E."/>
        </authorList>
    </citation>
    <scope>NUCLEOTIDE SEQUENCE [LARGE SCALE GENOMIC DNA]</scope>
    <source>
        <strain evidence="2 3">AAU 773</strain>
    </source>
</reference>
<sequence length="412" mass="47251">MEELESSTSRKDVKSKLKNKAKKVSKKTLKAITDVKKAFRISKYYIESKIWSVDTDSDDSEIIDTAFVTPPSVEALGPPSPVIPPSEEVGGILYRLPQEMRDEVYAYVFGSTRLWFGAPCRGLPARRSERHSLALLRVCRRIRAEIGNSWVKYILLHFDAPEIMLQKLLTIPAPIDLVRYIRVAGLLGTLPNSRSPLAMSHQPRLFIHEFMRVLEGLQLAELTVIANTGHLTHEYQAVEFLLRASNGWKRLVVWFWASHLLDTNPVASPDWYWFAYRYGLEDHYRGELPRAFRSVLRHRDGTHTRPVVHMIQGDPGDVPSMAIESITNAQLRALYQQRSQTPLSVLASHRQLVIIAERGRGVGYTVNRLRDDEERHQPYLVARDLILTSTRDVYDNPHGFQFSETSMLRNWP</sequence>
<organism evidence="2 3">
    <name type="scientific">Apiospora arundinis</name>
    <dbReference type="NCBI Taxonomy" id="335852"/>
    <lineage>
        <taxon>Eukaryota</taxon>
        <taxon>Fungi</taxon>
        <taxon>Dikarya</taxon>
        <taxon>Ascomycota</taxon>
        <taxon>Pezizomycotina</taxon>
        <taxon>Sordariomycetes</taxon>
        <taxon>Xylariomycetidae</taxon>
        <taxon>Amphisphaeriales</taxon>
        <taxon>Apiosporaceae</taxon>
        <taxon>Apiospora</taxon>
    </lineage>
</organism>
<dbReference type="Proteomes" id="UP001390339">
    <property type="component" value="Unassembled WGS sequence"/>
</dbReference>
<proteinExistence type="predicted"/>
<evidence type="ECO:0000313" key="3">
    <source>
        <dbReference type="Proteomes" id="UP001390339"/>
    </source>
</evidence>
<name>A0ABR2IGH7_9PEZI</name>